<dbReference type="EMBL" id="LR796263">
    <property type="protein sequence ID" value="CAB4132615.1"/>
    <property type="molecule type" value="Genomic_DNA"/>
</dbReference>
<name>A0A6J5LEY2_9CAUD</name>
<gene>
    <name evidence="1" type="ORF">UFOVP256_57</name>
</gene>
<reference evidence="1" key="1">
    <citation type="submission" date="2020-04" db="EMBL/GenBank/DDBJ databases">
        <authorList>
            <person name="Chiriac C."/>
            <person name="Salcher M."/>
            <person name="Ghai R."/>
            <person name="Kavagutti S V."/>
        </authorList>
    </citation>
    <scope>NUCLEOTIDE SEQUENCE</scope>
</reference>
<evidence type="ECO:0000313" key="1">
    <source>
        <dbReference type="EMBL" id="CAB4132615.1"/>
    </source>
</evidence>
<sequence length="85" mass="10032">MIEYNEKQLERLKKAYINDVEKRIESSVNDEIPEEIYIDALANLLIKKLILKNVLRKFVLVRIAAGYDYHCAYLNENLSQDEDND</sequence>
<organism evidence="1">
    <name type="scientific">uncultured Caudovirales phage</name>
    <dbReference type="NCBI Taxonomy" id="2100421"/>
    <lineage>
        <taxon>Viruses</taxon>
        <taxon>Duplodnaviria</taxon>
        <taxon>Heunggongvirae</taxon>
        <taxon>Uroviricota</taxon>
        <taxon>Caudoviricetes</taxon>
        <taxon>Peduoviridae</taxon>
        <taxon>Maltschvirus</taxon>
        <taxon>Maltschvirus maltsch</taxon>
    </lineage>
</organism>
<accession>A0A6J5LEY2</accession>
<protein>
    <submittedName>
        <fullName evidence="1">Uncharacterized protein</fullName>
    </submittedName>
</protein>
<proteinExistence type="predicted"/>